<accession>A0A965GDA2</accession>
<feature type="binding site" evidence="10">
    <location>
        <position position="337"/>
    </location>
    <ligand>
        <name>(2R)-2-phosphoglycerate</name>
        <dbReference type="ChEBI" id="CHEBI:58289"/>
    </ligand>
</feature>
<evidence type="ECO:0000256" key="11">
    <source>
        <dbReference type="PIRSR" id="PIRSR001400-1"/>
    </source>
</evidence>
<comment type="cofactor">
    <cofactor evidence="10">
        <name>Mg(2+)</name>
        <dbReference type="ChEBI" id="CHEBI:18420"/>
    </cofactor>
    <text evidence="10">Binds a second Mg(2+) ion via substrate during catalysis.</text>
</comment>
<feature type="binding site" evidence="10">
    <location>
        <position position="388"/>
    </location>
    <ligand>
        <name>(2R)-2-phosphoglycerate</name>
        <dbReference type="ChEBI" id="CHEBI:58289"/>
    </ligand>
</feature>
<dbReference type="Gene3D" id="3.30.390.10">
    <property type="entry name" value="Enolase-like, N-terminal domain"/>
    <property type="match status" value="1"/>
</dbReference>
<dbReference type="GO" id="GO:0005576">
    <property type="term" value="C:extracellular region"/>
    <property type="evidence" value="ECO:0007669"/>
    <property type="project" value="UniProtKB-SubCell"/>
</dbReference>
<dbReference type="GO" id="GO:0009986">
    <property type="term" value="C:cell surface"/>
    <property type="evidence" value="ECO:0007669"/>
    <property type="project" value="UniProtKB-SubCell"/>
</dbReference>
<comment type="similarity">
    <text evidence="2 10">Belongs to the enolase family.</text>
</comment>
<evidence type="ECO:0000256" key="1">
    <source>
        <dbReference type="ARBA" id="ARBA00005031"/>
    </source>
</evidence>
<dbReference type="PRINTS" id="PR00148">
    <property type="entry name" value="ENOLASE"/>
</dbReference>
<dbReference type="GO" id="GO:0000287">
    <property type="term" value="F:magnesium ion binding"/>
    <property type="evidence" value="ECO:0007669"/>
    <property type="project" value="UniProtKB-UniRule"/>
</dbReference>
<evidence type="ECO:0000313" key="16">
    <source>
        <dbReference type="Proteomes" id="UP000740727"/>
    </source>
</evidence>
<keyword evidence="7 10" id="KW-0324">Glycolysis</keyword>
<feature type="binding site" evidence="10 12">
    <location>
        <position position="312"/>
    </location>
    <ligand>
        <name>Mg(2+)</name>
        <dbReference type="ChEBI" id="CHEBI:18420"/>
    </ligand>
</feature>
<feature type="domain" description="Enolase N-terminal" evidence="14">
    <location>
        <begin position="4"/>
        <end position="132"/>
    </location>
</feature>
<evidence type="ECO:0000256" key="8">
    <source>
        <dbReference type="ARBA" id="ARBA00023239"/>
    </source>
</evidence>
<evidence type="ECO:0000256" key="3">
    <source>
        <dbReference type="ARBA" id="ARBA00012058"/>
    </source>
</evidence>
<keyword evidence="10 12" id="KW-0479">Metal-binding</keyword>
<keyword evidence="8 10" id="KW-0456">Lyase</keyword>
<dbReference type="GO" id="GO:0006096">
    <property type="term" value="P:glycolytic process"/>
    <property type="evidence" value="ECO:0007669"/>
    <property type="project" value="UniProtKB-UniRule"/>
</dbReference>
<evidence type="ECO:0000259" key="13">
    <source>
        <dbReference type="SMART" id="SM01192"/>
    </source>
</evidence>
<organism evidence="15 16">
    <name type="scientific">Candidatus Fonsibacter lacus</name>
    <dbReference type="NCBI Taxonomy" id="2576439"/>
    <lineage>
        <taxon>Bacteria</taxon>
        <taxon>Pseudomonadati</taxon>
        <taxon>Pseudomonadota</taxon>
        <taxon>Alphaproteobacteria</taxon>
        <taxon>Candidatus Pelagibacterales</taxon>
        <taxon>Candidatus Pelagibacterales incertae sedis</taxon>
        <taxon>Candidatus Fonsibacter</taxon>
    </lineage>
</organism>
<dbReference type="InterPro" id="IPR029017">
    <property type="entry name" value="Enolase-like_N"/>
</dbReference>
<dbReference type="HAMAP" id="MF_00318">
    <property type="entry name" value="Enolase"/>
    <property type="match status" value="1"/>
</dbReference>
<feature type="binding site" evidence="10 12">
    <location>
        <position position="241"/>
    </location>
    <ligand>
        <name>Mg(2+)</name>
        <dbReference type="ChEBI" id="CHEBI:18420"/>
    </ligand>
</feature>
<feature type="active site" description="Proton acceptor" evidence="10 11">
    <location>
        <position position="337"/>
    </location>
</feature>
<dbReference type="InterPro" id="IPR020811">
    <property type="entry name" value="Enolase_N"/>
</dbReference>
<evidence type="ECO:0000256" key="10">
    <source>
        <dbReference type="HAMAP-Rule" id="MF_00318"/>
    </source>
</evidence>
<dbReference type="InterPro" id="IPR020810">
    <property type="entry name" value="Enolase_C"/>
</dbReference>
<keyword evidence="6 10" id="KW-0460">Magnesium</keyword>
<dbReference type="SMART" id="SM01193">
    <property type="entry name" value="Enolase_N"/>
    <property type="match status" value="1"/>
</dbReference>
<evidence type="ECO:0000259" key="14">
    <source>
        <dbReference type="SMART" id="SM01193"/>
    </source>
</evidence>
<name>A0A965GDA2_9PROT</name>
<evidence type="ECO:0000256" key="2">
    <source>
        <dbReference type="ARBA" id="ARBA00009604"/>
    </source>
</evidence>
<feature type="binding site" evidence="10">
    <location>
        <position position="367"/>
    </location>
    <ligand>
        <name>(2R)-2-phosphoglycerate</name>
        <dbReference type="ChEBI" id="CHEBI:58289"/>
    </ligand>
</feature>
<sequence>MTEISRIDLWQVLDSRGNPTVAARVHIGAHHAVAIAPAGASTGSHEALFLRDGSGPFNGLGVTNAMTRFSKEVSPSLIGIAGNDFQELDRVLRSVDGTPTQSRYGGHIPVAISIATWLAYAKRTNSAPYEVMAAHAGCKPSLPMPMVNIFSGGAHAGRAIDIQDILAIPTKATSFNEGLEWIWLIREAARKRLAAAGFDTALVADEGGLTAKLGGDEEAVALVSDAISDVGLTGKAHIALDIAANQLFANGKYLVHQKGAEISLSPEEFVARWSGWLDKYPIISVEDGAAEDDEAGWSAQRPLASRIQILGDDRYATQSTRLRAGLSKSEANAILIKPNQAGTLFAALTTLKLGKSNGWNTVLSARSGETEESWLVDLATGSSAGQIKVGSTHRSERTAKWNRLLELSYDKAAPFNSERALNKFI</sequence>
<proteinExistence type="inferred from homology"/>
<reference evidence="15" key="1">
    <citation type="submission" date="2018-10" db="EMBL/GenBank/DDBJ databases">
        <title>Iterative Subtractive Binning of Freshwater Chronoseries Metagenomes Recovers Nearly Complete Genomes from over Four Hundred Novel Species.</title>
        <authorList>
            <person name="Rodriguez-R L.M."/>
            <person name="Tsementzi D."/>
            <person name="Luo C."/>
            <person name="Konstantinidis K.T."/>
        </authorList>
    </citation>
    <scope>NUCLEOTIDE SEQUENCE</scope>
    <source>
        <strain evidence="15">WB5_2A_028</strain>
    </source>
</reference>
<dbReference type="InterPro" id="IPR000941">
    <property type="entry name" value="Enolase"/>
</dbReference>
<comment type="pathway">
    <text evidence="1 10">Carbohydrate degradation; glycolysis; pyruvate from D-glyceraldehyde 3-phosphate: step 4/5.</text>
</comment>
<evidence type="ECO:0000256" key="5">
    <source>
        <dbReference type="ARBA" id="ARBA00022525"/>
    </source>
</evidence>
<dbReference type="Gene3D" id="3.20.20.120">
    <property type="entry name" value="Enolase-like C-terminal domain"/>
    <property type="match status" value="1"/>
</dbReference>
<keyword evidence="5 10" id="KW-0964">Secreted</keyword>
<dbReference type="SMART" id="SM01192">
    <property type="entry name" value="Enolase_C"/>
    <property type="match status" value="1"/>
</dbReference>
<dbReference type="EC" id="4.2.1.11" evidence="3 10"/>
<keyword evidence="10" id="KW-0963">Cytoplasm</keyword>
<evidence type="ECO:0000256" key="9">
    <source>
        <dbReference type="ARBA" id="ARBA00045763"/>
    </source>
</evidence>
<dbReference type="SUPFAM" id="SSF51604">
    <property type="entry name" value="Enolase C-terminal domain-like"/>
    <property type="match status" value="1"/>
</dbReference>
<comment type="function">
    <text evidence="9 10">Catalyzes the reversible conversion of 2-phosphoglycerate (2-PG) into phosphoenolpyruvate (PEP). It is essential for the degradation of carbohydrates via glycolysis.</text>
</comment>
<evidence type="ECO:0000256" key="12">
    <source>
        <dbReference type="PIRSR" id="PIRSR001400-3"/>
    </source>
</evidence>
<evidence type="ECO:0000256" key="7">
    <source>
        <dbReference type="ARBA" id="ARBA00023152"/>
    </source>
</evidence>
<dbReference type="Pfam" id="PF00113">
    <property type="entry name" value="Enolase_C"/>
    <property type="match status" value="1"/>
</dbReference>
<dbReference type="InterPro" id="IPR036849">
    <property type="entry name" value="Enolase-like_C_sf"/>
</dbReference>
<feature type="binding site" evidence="10 12">
    <location>
        <position position="286"/>
    </location>
    <ligand>
        <name>Mg(2+)</name>
        <dbReference type="ChEBI" id="CHEBI:18420"/>
    </ligand>
</feature>
<protein>
    <recommendedName>
        <fullName evidence="4 10">Enolase</fullName>
        <ecNumber evidence="3 10">4.2.1.11</ecNumber>
    </recommendedName>
    <alternativeName>
        <fullName evidence="10">2-phospho-D-glycerate hydro-lyase</fullName>
    </alternativeName>
    <alternativeName>
        <fullName evidence="10">2-phosphoglycerate dehydratase</fullName>
    </alternativeName>
</protein>
<evidence type="ECO:0000256" key="6">
    <source>
        <dbReference type="ARBA" id="ARBA00022842"/>
    </source>
</evidence>
<feature type="binding site" evidence="10">
    <location>
        <position position="163"/>
    </location>
    <ligand>
        <name>(2R)-2-phosphoglycerate</name>
        <dbReference type="ChEBI" id="CHEBI:58289"/>
    </ligand>
</feature>
<dbReference type="Proteomes" id="UP000740727">
    <property type="component" value="Unassembled WGS sequence"/>
</dbReference>
<dbReference type="Pfam" id="PF03952">
    <property type="entry name" value="Enolase_N"/>
    <property type="match status" value="1"/>
</dbReference>
<dbReference type="PIRSF" id="PIRSF001400">
    <property type="entry name" value="Enolase"/>
    <property type="match status" value="1"/>
</dbReference>
<comment type="subcellular location">
    <subcellularLocation>
        <location evidence="10">Cytoplasm</location>
    </subcellularLocation>
    <subcellularLocation>
        <location evidence="10">Secreted</location>
    </subcellularLocation>
    <subcellularLocation>
        <location evidence="10">Cell surface</location>
    </subcellularLocation>
    <text evidence="10">Fractions of enolase are present in both the cytoplasm and on the cell surface.</text>
</comment>
<dbReference type="PANTHER" id="PTHR11902:SF1">
    <property type="entry name" value="ENOLASE"/>
    <property type="match status" value="1"/>
</dbReference>
<dbReference type="SUPFAM" id="SSF54826">
    <property type="entry name" value="Enolase N-terminal domain-like"/>
    <property type="match status" value="1"/>
</dbReference>
<dbReference type="GO" id="GO:0004634">
    <property type="term" value="F:phosphopyruvate hydratase activity"/>
    <property type="evidence" value="ECO:0007669"/>
    <property type="project" value="UniProtKB-UniRule"/>
</dbReference>
<feature type="domain" description="Enolase C-terminal TIM barrel" evidence="13">
    <location>
        <begin position="139"/>
        <end position="423"/>
    </location>
</feature>
<comment type="cofactor">
    <cofactor evidence="12">
        <name>Mg(2+)</name>
        <dbReference type="ChEBI" id="CHEBI:18420"/>
    </cofactor>
    <text evidence="12">Mg(2+) is required for catalysis and for stabilizing the dimer.</text>
</comment>
<evidence type="ECO:0000256" key="4">
    <source>
        <dbReference type="ARBA" id="ARBA00017068"/>
    </source>
</evidence>
<gene>
    <name evidence="10 15" type="primary">eno</name>
    <name evidence="15" type="ORF">EBT44_05280</name>
</gene>
<feature type="active site" description="Proton donor" evidence="10 11">
    <location>
        <position position="206"/>
    </location>
</feature>
<feature type="binding site" evidence="10">
    <location>
        <position position="366"/>
    </location>
    <ligand>
        <name>(2R)-2-phosphoglycerate</name>
        <dbReference type="ChEBI" id="CHEBI:58289"/>
    </ligand>
</feature>
<dbReference type="PANTHER" id="PTHR11902">
    <property type="entry name" value="ENOLASE"/>
    <property type="match status" value="1"/>
</dbReference>
<dbReference type="AlphaFoldDB" id="A0A965GDA2"/>
<comment type="catalytic activity">
    <reaction evidence="10">
        <text>(2R)-2-phosphoglycerate = phosphoenolpyruvate + H2O</text>
        <dbReference type="Rhea" id="RHEA:10164"/>
        <dbReference type="ChEBI" id="CHEBI:15377"/>
        <dbReference type="ChEBI" id="CHEBI:58289"/>
        <dbReference type="ChEBI" id="CHEBI:58702"/>
        <dbReference type="EC" id="4.2.1.11"/>
    </reaction>
</comment>
<dbReference type="EMBL" id="RFXN01000079">
    <property type="protein sequence ID" value="NBR94228.1"/>
    <property type="molecule type" value="Genomic_DNA"/>
</dbReference>
<comment type="caution">
    <text evidence="15">The sequence shown here is derived from an EMBL/GenBank/DDBJ whole genome shotgun (WGS) entry which is preliminary data.</text>
</comment>
<evidence type="ECO:0000313" key="15">
    <source>
        <dbReference type="EMBL" id="NBR94228.1"/>
    </source>
</evidence>
<dbReference type="GO" id="GO:0000015">
    <property type="term" value="C:phosphopyruvate hydratase complex"/>
    <property type="evidence" value="ECO:0007669"/>
    <property type="project" value="InterPro"/>
</dbReference>